<evidence type="ECO:0000313" key="3">
    <source>
        <dbReference type="EMBL" id="KHN79249.1"/>
    </source>
</evidence>
<dbReference type="EMBL" id="JPKZ01001930">
    <property type="protein sequence ID" value="KHN79249.1"/>
    <property type="molecule type" value="Genomic_DNA"/>
</dbReference>
<feature type="transmembrane region" description="Helical" evidence="2">
    <location>
        <begin position="124"/>
        <end position="148"/>
    </location>
</feature>
<evidence type="ECO:0008006" key="5">
    <source>
        <dbReference type="Google" id="ProtNLM"/>
    </source>
</evidence>
<protein>
    <recommendedName>
        <fullName evidence="5">G-protein coupled receptors family 1 profile domain-containing protein</fullName>
    </recommendedName>
</protein>
<feature type="transmembrane region" description="Helical" evidence="2">
    <location>
        <begin position="223"/>
        <end position="247"/>
    </location>
</feature>
<evidence type="ECO:0000256" key="1">
    <source>
        <dbReference type="SAM" id="MobiDB-lite"/>
    </source>
</evidence>
<gene>
    <name evidence="3" type="ORF">Tcan_11891</name>
</gene>
<feature type="transmembrane region" description="Helical" evidence="2">
    <location>
        <begin position="33"/>
        <end position="57"/>
    </location>
</feature>
<dbReference type="Proteomes" id="UP000031036">
    <property type="component" value="Unassembled WGS sequence"/>
</dbReference>
<feature type="transmembrane region" description="Helical" evidence="2">
    <location>
        <begin position="90"/>
        <end position="112"/>
    </location>
</feature>
<accession>A0A0B2VCS1</accession>
<feature type="region of interest" description="Disordered" evidence="1">
    <location>
        <begin position="302"/>
        <end position="332"/>
    </location>
</feature>
<feature type="transmembrane region" description="Helical" evidence="2">
    <location>
        <begin position="6"/>
        <end position="26"/>
    </location>
</feature>
<evidence type="ECO:0000256" key="2">
    <source>
        <dbReference type="SAM" id="Phobius"/>
    </source>
</evidence>
<dbReference type="OMA" id="DDIQIET"/>
<comment type="caution">
    <text evidence="3">The sequence shown here is derived from an EMBL/GenBank/DDBJ whole genome shotgun (WGS) entry which is preliminary data.</text>
</comment>
<name>A0A0B2VCS1_TOXCA</name>
<reference evidence="3 4" key="1">
    <citation type="submission" date="2014-11" db="EMBL/GenBank/DDBJ databases">
        <title>Genetic blueprint of the zoonotic pathogen Toxocara canis.</title>
        <authorList>
            <person name="Zhu X.-Q."/>
            <person name="Korhonen P.K."/>
            <person name="Cai H."/>
            <person name="Young N.D."/>
            <person name="Nejsum P."/>
            <person name="von Samson-Himmelstjerna G."/>
            <person name="Boag P.R."/>
            <person name="Tan P."/>
            <person name="Li Q."/>
            <person name="Min J."/>
            <person name="Yang Y."/>
            <person name="Wang X."/>
            <person name="Fang X."/>
            <person name="Hall R.S."/>
            <person name="Hofmann A."/>
            <person name="Sternberg P.W."/>
            <person name="Jex A.R."/>
            <person name="Gasser R.B."/>
        </authorList>
    </citation>
    <scope>NUCLEOTIDE SEQUENCE [LARGE SCALE GENOMIC DNA]</scope>
    <source>
        <strain evidence="3">PN_DK_2014</strain>
    </source>
</reference>
<keyword evidence="2" id="KW-0812">Transmembrane</keyword>
<evidence type="ECO:0000313" key="4">
    <source>
        <dbReference type="Proteomes" id="UP000031036"/>
    </source>
</evidence>
<dbReference type="SUPFAM" id="SSF81321">
    <property type="entry name" value="Family A G protein-coupled receptor-like"/>
    <property type="match status" value="1"/>
</dbReference>
<dbReference type="CDD" id="cd00637">
    <property type="entry name" value="7tm_classA_rhodopsin-like"/>
    <property type="match status" value="1"/>
</dbReference>
<feature type="compositionally biased region" description="Polar residues" evidence="1">
    <location>
        <begin position="308"/>
        <end position="332"/>
    </location>
</feature>
<dbReference type="OrthoDB" id="5858893at2759"/>
<keyword evidence="4" id="KW-1185">Reference proteome</keyword>
<proteinExistence type="predicted"/>
<feature type="transmembrane region" description="Helical" evidence="2">
    <location>
        <begin position="259"/>
        <end position="277"/>
    </location>
</feature>
<keyword evidence="2" id="KW-1133">Transmembrane helix</keyword>
<organism evidence="3 4">
    <name type="scientific">Toxocara canis</name>
    <name type="common">Canine roundworm</name>
    <dbReference type="NCBI Taxonomy" id="6265"/>
    <lineage>
        <taxon>Eukaryota</taxon>
        <taxon>Metazoa</taxon>
        <taxon>Ecdysozoa</taxon>
        <taxon>Nematoda</taxon>
        <taxon>Chromadorea</taxon>
        <taxon>Rhabditida</taxon>
        <taxon>Spirurina</taxon>
        <taxon>Ascaridomorpha</taxon>
        <taxon>Ascaridoidea</taxon>
        <taxon>Toxocaridae</taxon>
        <taxon>Toxocara</taxon>
    </lineage>
</organism>
<sequence length="332" mass="37289">MFDLIAYSTLGVVVILFNLPVLLAILSSSVLRVRYAVLGALLFPCFLTGVQCIGQALMRVSILVDDIQIETIQETALFCLSKPIILCDQFTFTAVPIMLMANSIDRLIAVTYPIMYFMHTLKCILVQILVAYAFILITLAITFVWAITDDSGSSTVLCTKSDYLPSELHTFLVMIRVGTAMGSIVAMGVVLFKLKAHSIRVAELRHETQMSIFIKRQKSFTKAMLISCCFTFALFVIPSCVALYARIAMLTRMDDVTMYTRFVTFFNSMNMVAIVVLRQDDIKQQLLKAVHYGPQFLQHARQRKVQKNQHPPQAPNNNKAFSSSQLQTISAR</sequence>
<dbReference type="AlphaFoldDB" id="A0A0B2VCS1"/>
<dbReference type="Gene3D" id="1.20.1070.10">
    <property type="entry name" value="Rhodopsin 7-helix transmembrane proteins"/>
    <property type="match status" value="1"/>
</dbReference>
<keyword evidence="2" id="KW-0472">Membrane</keyword>
<feature type="transmembrane region" description="Helical" evidence="2">
    <location>
        <begin position="168"/>
        <end position="192"/>
    </location>
</feature>